<evidence type="ECO:0000259" key="4">
    <source>
        <dbReference type="PROSITE" id="PS50071"/>
    </source>
</evidence>
<feature type="compositionally biased region" description="Low complexity" evidence="3">
    <location>
        <begin position="969"/>
        <end position="981"/>
    </location>
</feature>
<keyword evidence="1 2" id="KW-0238">DNA-binding</keyword>
<feature type="compositionally biased region" description="Polar residues" evidence="3">
    <location>
        <begin position="15"/>
        <end position="29"/>
    </location>
</feature>
<dbReference type="AlphaFoldDB" id="A0AAD9MAW5"/>
<evidence type="ECO:0000313" key="6">
    <source>
        <dbReference type="EMBL" id="KAK2070394.1"/>
    </source>
</evidence>
<evidence type="ECO:0008006" key="8">
    <source>
        <dbReference type="Google" id="ProtNLM"/>
    </source>
</evidence>
<feature type="compositionally biased region" description="Basic residues" evidence="3">
    <location>
        <begin position="987"/>
        <end position="1001"/>
    </location>
</feature>
<keyword evidence="1 2" id="KW-0371">Homeobox</keyword>
<dbReference type="EMBL" id="JAQQPM010000003">
    <property type="protein sequence ID" value="KAK2070394.1"/>
    <property type="molecule type" value="Genomic_DNA"/>
</dbReference>
<dbReference type="InterPro" id="IPR001763">
    <property type="entry name" value="Rhodanese-like_dom"/>
</dbReference>
<evidence type="ECO:0000256" key="1">
    <source>
        <dbReference type="PROSITE-ProRule" id="PRU00108"/>
    </source>
</evidence>
<feature type="region of interest" description="Disordered" evidence="3">
    <location>
        <begin position="298"/>
        <end position="360"/>
    </location>
</feature>
<dbReference type="PROSITE" id="PS50071">
    <property type="entry name" value="HOMEOBOX_2"/>
    <property type="match status" value="1"/>
</dbReference>
<feature type="region of interest" description="Disordered" evidence="3">
    <location>
        <begin position="1"/>
        <end position="29"/>
    </location>
</feature>
<feature type="region of interest" description="Disordered" evidence="3">
    <location>
        <begin position="893"/>
        <end position="912"/>
    </location>
</feature>
<evidence type="ECO:0000259" key="5">
    <source>
        <dbReference type="PROSITE" id="PS50206"/>
    </source>
</evidence>
<dbReference type="PROSITE" id="PS50206">
    <property type="entry name" value="RHODANESE_3"/>
    <property type="match status" value="1"/>
</dbReference>
<comment type="subcellular location">
    <subcellularLocation>
        <location evidence="1 2">Nucleus</location>
    </subcellularLocation>
</comment>
<dbReference type="GO" id="GO:0003677">
    <property type="term" value="F:DNA binding"/>
    <property type="evidence" value="ECO:0007669"/>
    <property type="project" value="UniProtKB-UniRule"/>
</dbReference>
<dbReference type="InterPro" id="IPR036873">
    <property type="entry name" value="Rhodanese-like_dom_sf"/>
</dbReference>
<evidence type="ECO:0000313" key="7">
    <source>
        <dbReference type="Proteomes" id="UP001217918"/>
    </source>
</evidence>
<dbReference type="Gene3D" id="3.40.250.10">
    <property type="entry name" value="Rhodanese-like domain"/>
    <property type="match status" value="1"/>
</dbReference>
<dbReference type="SUPFAM" id="SSF52821">
    <property type="entry name" value="Rhodanese/Cell cycle control phosphatase"/>
    <property type="match status" value="1"/>
</dbReference>
<comment type="caution">
    <text evidence="6">The sequence shown here is derived from an EMBL/GenBank/DDBJ whole genome shotgun (WGS) entry which is preliminary data.</text>
</comment>
<sequence length="1001" mass="110923">MDPGFMTIRSRRPQDSNSIASADSTYGSASDSCIPATHDIGRVSYHVKHLESFASALTESAARAFPNRGRPSQRYTKVQALLLHWTTDDLFVLPELEDLEKCLRENYSYDTDIFPIPAENSHLELMLKVGDLIKKHESEETLFIIYYGGHARIDESRQSTWCATRHSSSPWLQWSAIQTLLERSMSDVLILLDCCAGAASATFPNGKNITETISASSWDAIAPDPGRYSFTNALIEVLQEWRHRTFSAAMLHAEILARLKHPRPILINGKHFEARSTPVHFMMTSNHKAPSIEFARVVPEKPRPPSPPRELPDSPSTAGPGSQSVVRPGHSVAPLLQDYGRPEVMTPESSIPDAADPNEDEPHVMISLALEEDQRLDLGAWEQWLASFPALAKFVKVQGVFKSHSTLLLLSLPVMVWDLLPDDPACAFVAFIRSNNLLKQQTPPPEPVPAPVPADAYHDMAHEQPRADVESILSGTTFNNPIDGMSSVQHTLPPKLPSVIDSSQPALSDAISRQMILNQSRDTKTTTFVQNSNVPEPPRLAKHVISRLENYFQKEPQPTVAVAEFLASNLGVETSDIHLWFHHRRQQERMKCLLQNLKIDDTRPAVTNGARMILPGDLNTLLEIFPSTRSVLLVDLRSSTDFEKSHIHGAINLRAPLSFIQNMPLESIQDTFVDDQSRRTFNKWFQSRCMVFYDRVVEYGWECPVADALCERFRRKGWLGQCFILKGHYREFSDSFDNHISGSKMTSAAKEHLDGFREHPTPSAQELQRRHAQYDQWLRTFESQDRSAAYLEADETQLLGRRKAVHEHQKELEAEFETRFPALYHQSQSLRPAPATRASTSHGDKPWAGGVSAYSHEAAGRGKAAMANDDVFDGKAHLVGPLASGLDKMREATAAGGGTPAPGTHMGGAGGWPFPSAGYTDKLGETAGCSDDFDDIDVRSEGVKNDAAFQQAGGAGRGGYRSPSTNDLAAAASAPGATAAGSDDHRKGRTRHLWNRLRSGK</sequence>
<organism evidence="6 7">
    <name type="scientific">Phyllachora maydis</name>
    <dbReference type="NCBI Taxonomy" id="1825666"/>
    <lineage>
        <taxon>Eukaryota</taxon>
        <taxon>Fungi</taxon>
        <taxon>Dikarya</taxon>
        <taxon>Ascomycota</taxon>
        <taxon>Pezizomycotina</taxon>
        <taxon>Sordariomycetes</taxon>
        <taxon>Sordariomycetidae</taxon>
        <taxon>Phyllachorales</taxon>
        <taxon>Phyllachoraceae</taxon>
        <taxon>Phyllachora</taxon>
    </lineage>
</organism>
<feature type="compositionally biased region" description="Gly residues" evidence="3">
    <location>
        <begin position="895"/>
        <end position="911"/>
    </location>
</feature>
<feature type="domain" description="Homeobox" evidence="4">
    <location>
        <begin position="545"/>
        <end position="591"/>
    </location>
</feature>
<dbReference type="Gene3D" id="1.10.10.60">
    <property type="entry name" value="Homeodomain-like"/>
    <property type="match status" value="1"/>
</dbReference>
<dbReference type="Pfam" id="PF00581">
    <property type="entry name" value="Rhodanese"/>
    <property type="match status" value="1"/>
</dbReference>
<dbReference type="SMART" id="SM00389">
    <property type="entry name" value="HOX"/>
    <property type="match status" value="1"/>
</dbReference>
<proteinExistence type="predicted"/>
<feature type="DNA-binding region" description="Homeobox" evidence="1">
    <location>
        <begin position="547"/>
        <end position="592"/>
    </location>
</feature>
<protein>
    <recommendedName>
        <fullName evidence="8">Homeobox domain-containing protein</fullName>
    </recommendedName>
</protein>
<dbReference type="SUPFAM" id="SSF46689">
    <property type="entry name" value="Homeodomain-like"/>
    <property type="match status" value="1"/>
</dbReference>
<dbReference type="Pfam" id="PF00046">
    <property type="entry name" value="Homeodomain"/>
    <property type="match status" value="1"/>
</dbReference>
<evidence type="ECO:0000256" key="2">
    <source>
        <dbReference type="RuleBase" id="RU000682"/>
    </source>
</evidence>
<keyword evidence="7" id="KW-1185">Reference proteome</keyword>
<keyword evidence="1 2" id="KW-0539">Nucleus</keyword>
<evidence type="ECO:0000256" key="3">
    <source>
        <dbReference type="SAM" id="MobiDB-lite"/>
    </source>
</evidence>
<accession>A0AAD9MAW5</accession>
<dbReference type="InterPro" id="IPR009057">
    <property type="entry name" value="Homeodomain-like_sf"/>
</dbReference>
<dbReference type="GO" id="GO:0005634">
    <property type="term" value="C:nucleus"/>
    <property type="evidence" value="ECO:0007669"/>
    <property type="project" value="UniProtKB-SubCell"/>
</dbReference>
<feature type="region of interest" description="Disordered" evidence="3">
    <location>
        <begin position="948"/>
        <end position="1001"/>
    </location>
</feature>
<dbReference type="CDD" id="cd00086">
    <property type="entry name" value="homeodomain"/>
    <property type="match status" value="1"/>
</dbReference>
<dbReference type="InterPro" id="IPR001356">
    <property type="entry name" value="HD"/>
</dbReference>
<gene>
    <name evidence="6" type="ORF">P8C59_004888</name>
</gene>
<feature type="domain" description="Rhodanese" evidence="5">
    <location>
        <begin position="627"/>
        <end position="741"/>
    </location>
</feature>
<reference evidence="6" key="1">
    <citation type="journal article" date="2023" name="Mol. Plant Microbe Interact.">
        <title>Elucidating the Obligate Nature and Biological Capacity of an Invasive Fungal Corn Pathogen.</title>
        <authorList>
            <person name="MacCready J.S."/>
            <person name="Roggenkamp E.M."/>
            <person name="Gdanetz K."/>
            <person name="Chilvers M.I."/>
        </authorList>
    </citation>
    <scope>NUCLEOTIDE SEQUENCE</scope>
    <source>
        <strain evidence="6">PM02</strain>
    </source>
</reference>
<dbReference type="Proteomes" id="UP001217918">
    <property type="component" value="Unassembled WGS sequence"/>
</dbReference>
<name>A0AAD9MAW5_9PEZI</name>